<evidence type="ECO:0008006" key="4">
    <source>
        <dbReference type="Google" id="ProtNLM"/>
    </source>
</evidence>
<accession>A0A0G1Y125</accession>
<dbReference type="InterPro" id="IPR024414">
    <property type="entry name" value="Uncharacterised_PrgI"/>
</dbReference>
<keyword evidence="1" id="KW-1133">Transmembrane helix</keyword>
<proteinExistence type="predicted"/>
<organism evidence="2 3">
    <name type="scientific">Candidatus Giovannonibacteria bacterium GW2011_GWA2_53_7</name>
    <dbReference type="NCBI Taxonomy" id="1618650"/>
    <lineage>
        <taxon>Bacteria</taxon>
        <taxon>Candidatus Giovannoniibacteriota</taxon>
    </lineage>
</organism>
<comment type="caution">
    <text evidence="2">The sequence shown here is derived from an EMBL/GenBank/DDBJ whole genome shotgun (WGS) entry which is preliminary data.</text>
</comment>
<gene>
    <name evidence="2" type="ORF">UY81_C0011G0020</name>
</gene>
<protein>
    <recommendedName>
        <fullName evidence="4">PrgI family protein</fullName>
    </recommendedName>
</protein>
<reference evidence="2 3" key="1">
    <citation type="journal article" date="2015" name="Nature">
        <title>rRNA introns, odd ribosomes, and small enigmatic genomes across a large radiation of phyla.</title>
        <authorList>
            <person name="Brown C.T."/>
            <person name="Hug L.A."/>
            <person name="Thomas B.C."/>
            <person name="Sharon I."/>
            <person name="Castelle C.J."/>
            <person name="Singh A."/>
            <person name="Wilkins M.J."/>
            <person name="Williams K.H."/>
            <person name="Banfield J.F."/>
        </authorList>
    </citation>
    <scope>NUCLEOTIDE SEQUENCE [LARGE SCALE GENOMIC DNA]</scope>
</reference>
<feature type="transmembrane region" description="Helical" evidence="1">
    <location>
        <begin position="55"/>
        <end position="80"/>
    </location>
</feature>
<evidence type="ECO:0000256" key="1">
    <source>
        <dbReference type="SAM" id="Phobius"/>
    </source>
</evidence>
<evidence type="ECO:0000313" key="2">
    <source>
        <dbReference type="EMBL" id="KKW36865.1"/>
    </source>
</evidence>
<keyword evidence="1" id="KW-0812">Transmembrane</keyword>
<dbReference type="Pfam" id="PF12666">
    <property type="entry name" value="PrgI"/>
    <property type="match status" value="1"/>
</dbReference>
<dbReference type="AlphaFoldDB" id="A0A0G1Y125"/>
<dbReference type="EMBL" id="LCRM01000011">
    <property type="protein sequence ID" value="KKW36865.1"/>
    <property type="molecule type" value="Genomic_DNA"/>
</dbReference>
<sequence>MADQFVVPQFIDAEDKILGPITVRQFVIMLIAGLFATLAYRLFDFTLFLLSGVPLVIGSAILAFLKINGVSVHFFILNLIQTFRRPQLRVWDKTITDQQLHERMKADLAPVVQEVVRKAPLSSSHLQDLSLIVNTGGVFNPDETS</sequence>
<keyword evidence="1" id="KW-0472">Membrane</keyword>
<feature type="transmembrane region" description="Helical" evidence="1">
    <location>
        <begin position="26"/>
        <end position="43"/>
    </location>
</feature>
<evidence type="ECO:0000313" key="3">
    <source>
        <dbReference type="Proteomes" id="UP000034290"/>
    </source>
</evidence>
<name>A0A0G1Y125_9BACT</name>
<dbReference type="Proteomes" id="UP000034290">
    <property type="component" value="Unassembled WGS sequence"/>
</dbReference>